<keyword evidence="5" id="KW-1185">Reference proteome</keyword>
<dbReference type="EMBL" id="RBDX01000003">
    <property type="protein sequence ID" value="RKN11450.1"/>
    <property type="molecule type" value="Genomic_DNA"/>
</dbReference>
<sequence>MIVDARNGSIVTVLVGPERPRPVRRDHVGLLPRRQRTPIGRDADVAALAAAIRGGGPVQVWGAAGVGKSTLLRHAAWLLEPGPDGVVFLAPTHGDVGDLAQEIFEACYDAPGYAPARGELRRLMAGVRVTVYVDNADFSPAQLLELLDAVPDATFVLASSARSLGNDGTAWEIAGLEQAAALELLARELRRPLRDGEVGAAVALWRAAAGQPLPLLRAAALTRFGPDGGAWLPRPGDVPALLPSLLDHVGADAGVMGVLRLLATLGDAELAPAHIGALADVPDAAGMCERLSGLGLLLATERGYRCTADAERAVRARLSRPFPVDRLCAYLTAWAADRGTAPAEVAAQARVLERAAELAERAGRSDLAVGVARASSAALARSLRLGAWGRLLGRGWVAARRSGDRRAEAFFLREEGVRALLIGRRVVSAVLVAEAAWLGRELLKGGGGGGEAAEVPAPEALAPEVPLPEVPVPEAPLPEVPSPEVPAQDVDVVSYMADNGYTPAEPPVPPDPWGGVQPAPPAPEFGPPDIGTPDVGPWTSWAGDGAASGAQAAVGAGTAGAGGSALSGALASVIVGGVLATVVAAAIGVMALTGDSDPEPESTGLAGTWVMDTGGVWEISADGQDTYSVASDNAVCGLTSFQLTGGEGRFTGMQPWYDLSTCASLGEGEVTLDLASDGATAEVEVASPPGQPPCEIQCTATLTRQDDPL</sequence>
<dbReference type="SMART" id="SM00382">
    <property type="entry name" value="AAA"/>
    <property type="match status" value="1"/>
</dbReference>
<keyword evidence="3" id="KW-0547">Nucleotide-binding</keyword>
<dbReference type="InterPro" id="IPR003593">
    <property type="entry name" value="AAA+_ATPase"/>
</dbReference>
<keyword evidence="3" id="KW-0067">ATP-binding</keyword>
<protein>
    <submittedName>
        <fullName evidence="3">ATP-binding protein</fullName>
    </submittedName>
</protein>
<dbReference type="Gene3D" id="3.40.50.300">
    <property type="entry name" value="P-loop containing nucleotide triphosphate hydrolases"/>
    <property type="match status" value="1"/>
</dbReference>
<evidence type="ECO:0000313" key="4">
    <source>
        <dbReference type="EMBL" id="RKN26530.1"/>
    </source>
</evidence>
<comment type="caution">
    <text evidence="3">The sequence shown here is derived from an EMBL/GenBank/DDBJ whole genome shotgun (WGS) entry which is preliminary data.</text>
</comment>
<evidence type="ECO:0000313" key="5">
    <source>
        <dbReference type="Proteomes" id="UP000268652"/>
    </source>
</evidence>
<name>A0A3A9WF94_9ACTN</name>
<evidence type="ECO:0000313" key="6">
    <source>
        <dbReference type="Proteomes" id="UP000275024"/>
    </source>
</evidence>
<feature type="domain" description="AAA+ ATPase" evidence="2">
    <location>
        <begin position="54"/>
        <end position="197"/>
    </location>
</feature>
<gene>
    <name evidence="4" type="ORF">D7318_03885</name>
    <name evidence="3" type="ORF">D7319_05775</name>
</gene>
<evidence type="ECO:0000313" key="3">
    <source>
        <dbReference type="EMBL" id="RKN11450.1"/>
    </source>
</evidence>
<dbReference type="Proteomes" id="UP000268652">
    <property type="component" value="Unassembled WGS sequence"/>
</dbReference>
<feature type="compositionally biased region" description="Pro residues" evidence="1">
    <location>
        <begin position="504"/>
        <end position="526"/>
    </location>
</feature>
<evidence type="ECO:0000259" key="2">
    <source>
        <dbReference type="SMART" id="SM00382"/>
    </source>
</evidence>
<evidence type="ECO:0000256" key="1">
    <source>
        <dbReference type="SAM" id="MobiDB-lite"/>
    </source>
</evidence>
<dbReference type="EMBL" id="RBDY01000002">
    <property type="protein sequence ID" value="RKN26530.1"/>
    <property type="molecule type" value="Genomic_DNA"/>
</dbReference>
<feature type="region of interest" description="Disordered" evidence="1">
    <location>
        <begin position="498"/>
        <end position="544"/>
    </location>
</feature>
<dbReference type="Proteomes" id="UP000275024">
    <property type="component" value="Unassembled WGS sequence"/>
</dbReference>
<accession>A0A3A9WF94</accession>
<dbReference type="GO" id="GO:0005524">
    <property type="term" value="F:ATP binding"/>
    <property type="evidence" value="ECO:0007669"/>
    <property type="project" value="UniProtKB-KW"/>
</dbReference>
<dbReference type="SUPFAM" id="SSF52540">
    <property type="entry name" value="P-loop containing nucleoside triphosphate hydrolases"/>
    <property type="match status" value="1"/>
</dbReference>
<proteinExistence type="predicted"/>
<organism evidence="3 6">
    <name type="scientific">Streptomyces radicis</name>
    <dbReference type="NCBI Taxonomy" id="1750517"/>
    <lineage>
        <taxon>Bacteria</taxon>
        <taxon>Bacillati</taxon>
        <taxon>Actinomycetota</taxon>
        <taxon>Actinomycetes</taxon>
        <taxon>Kitasatosporales</taxon>
        <taxon>Streptomycetaceae</taxon>
        <taxon>Streptomyces</taxon>
    </lineage>
</organism>
<dbReference type="InterPro" id="IPR027417">
    <property type="entry name" value="P-loop_NTPase"/>
</dbReference>
<reference evidence="5 6" key="1">
    <citation type="submission" date="2018-09" db="EMBL/GenBank/DDBJ databases">
        <title>Streptomyces sp. nov. DS1-2, an endophytic actinomycete isolated from roots of Dendrobium scabrilingue.</title>
        <authorList>
            <person name="Kuncharoen N."/>
            <person name="Kudo T."/>
            <person name="Ohkuma M."/>
            <person name="Yuki M."/>
            <person name="Tanasupawat S."/>
        </authorList>
    </citation>
    <scope>NUCLEOTIDE SEQUENCE [LARGE SCALE GENOMIC DNA]</scope>
    <source>
        <strain evidence="3 6">AZ1-7</strain>
        <strain evidence="4 5">DS1-2</strain>
    </source>
</reference>
<dbReference type="AlphaFoldDB" id="A0A3A9WF94"/>